<sequence length="84" mass="8718">MHCLDCALDTNSATPAVACCSYCGGAVCLDHAAVMRAAAGPIGMRPAEPGRRVVSCLNCTPTAKRGPRTNILVLQQKSAEMQDA</sequence>
<evidence type="ECO:0000313" key="2">
    <source>
        <dbReference type="Proteomes" id="UP001235712"/>
    </source>
</evidence>
<name>A0ABT9P913_9ACTN</name>
<gene>
    <name evidence="1" type="ORF">J2S57_004696</name>
</gene>
<organism evidence="1 2">
    <name type="scientific">Kineosporia succinea</name>
    <dbReference type="NCBI Taxonomy" id="84632"/>
    <lineage>
        <taxon>Bacteria</taxon>
        <taxon>Bacillati</taxon>
        <taxon>Actinomycetota</taxon>
        <taxon>Actinomycetes</taxon>
        <taxon>Kineosporiales</taxon>
        <taxon>Kineosporiaceae</taxon>
        <taxon>Kineosporia</taxon>
    </lineage>
</organism>
<comment type="caution">
    <text evidence="1">The sequence shown here is derived from an EMBL/GenBank/DDBJ whole genome shotgun (WGS) entry which is preliminary data.</text>
</comment>
<dbReference type="Proteomes" id="UP001235712">
    <property type="component" value="Unassembled WGS sequence"/>
</dbReference>
<protein>
    <recommendedName>
        <fullName evidence="3">DUF2180 family protein</fullName>
    </recommendedName>
</protein>
<proteinExistence type="predicted"/>
<accession>A0ABT9P913</accession>
<dbReference type="EMBL" id="JAUSQZ010000001">
    <property type="protein sequence ID" value="MDP9828947.1"/>
    <property type="molecule type" value="Genomic_DNA"/>
</dbReference>
<reference evidence="1 2" key="1">
    <citation type="submission" date="2023-07" db="EMBL/GenBank/DDBJ databases">
        <title>Sequencing the genomes of 1000 actinobacteria strains.</title>
        <authorList>
            <person name="Klenk H.-P."/>
        </authorList>
    </citation>
    <scope>NUCLEOTIDE SEQUENCE [LARGE SCALE GENOMIC DNA]</scope>
    <source>
        <strain evidence="1 2">DSM 44388</strain>
    </source>
</reference>
<evidence type="ECO:0008006" key="3">
    <source>
        <dbReference type="Google" id="ProtNLM"/>
    </source>
</evidence>
<keyword evidence="2" id="KW-1185">Reference proteome</keyword>
<dbReference type="RefSeq" id="WP_307246663.1">
    <property type="nucleotide sequence ID" value="NZ_JAUSQZ010000001.1"/>
</dbReference>
<evidence type="ECO:0000313" key="1">
    <source>
        <dbReference type="EMBL" id="MDP9828947.1"/>
    </source>
</evidence>